<feature type="compositionally biased region" description="Basic and acidic residues" evidence="1">
    <location>
        <begin position="353"/>
        <end position="362"/>
    </location>
</feature>
<keyword evidence="2" id="KW-0812">Transmembrane</keyword>
<protein>
    <submittedName>
        <fullName evidence="3">Uncharacterized protein</fullName>
    </submittedName>
</protein>
<feature type="transmembrane region" description="Helical" evidence="2">
    <location>
        <begin position="186"/>
        <end position="210"/>
    </location>
</feature>
<feature type="region of interest" description="Disordered" evidence="1">
    <location>
        <begin position="525"/>
        <end position="598"/>
    </location>
</feature>
<feature type="region of interest" description="Disordered" evidence="1">
    <location>
        <begin position="353"/>
        <end position="443"/>
    </location>
</feature>
<evidence type="ECO:0000256" key="2">
    <source>
        <dbReference type="SAM" id="Phobius"/>
    </source>
</evidence>
<keyword evidence="4" id="KW-1185">Reference proteome</keyword>
<sequence length="674" mass="73058">MPSEAIPLYWQMPSHSPIRSKQLPSSPRPSWRTYPLNPRDLHRLTRVGGPTEIVFHAVQTGVSLFALYNIISTINFQLIDEYFSPTAWFLLLACLFSITTAVGYGLLAWWTRTASVQEEIKVSVRLAHAAAIEVAHVQAQVQAHAAQGNTRASSTSLWSLAEKSNSPINSSNGALIPYPRSKILRISAFVLCPLPRVCILLGLVALTLLASILQGYRIRKGTHCSLYDELLRGFCWSTKSAVGAVFLESVLWLCWFAFWFFASFHKTLGPDEMKFDDDSSSVVRMGLSQHSVATSVGSVNSGGEGGWRRGDSDLELTIAPTVPVQWNQAGSVYSPVTPAPVAAVGWHDSRQGDLNEHWEQSRRPLPTPEKGTQESTFPVPSSPSLASSSSSLLSTLHPDGRTMQKQHQDRRQPLPSKSTASTAETEASTPSSQARITQPPAPLRINTAIAVQKVATKFEGPRTRGSHHSGVPSTSPVSSFSVRMPDTSRISALSYNNRSSILAPTPAMTSRQSNRLSRSFSADVPLDSNNIQGPYSAISPSSVTRTAARPRSTSLGPSGAKTTISLLRPPPCPLPSATNNSTAGTSGNKDVGGKFGRNRPNSSEFVLLSSEDQQKVDLYWEGQLPYPPPPPLSPTSPSIGASFADLGDLEKERVLMGKQVSFQLRQAQVQSLAQ</sequence>
<accession>A0A9P5RUA9</accession>
<comment type="caution">
    <text evidence="3">The sequence shown here is derived from an EMBL/GenBank/DDBJ whole genome shotgun (WGS) entry which is preliminary data.</text>
</comment>
<dbReference type="EMBL" id="JAAAUQ010000719">
    <property type="protein sequence ID" value="KAF9148037.1"/>
    <property type="molecule type" value="Genomic_DNA"/>
</dbReference>
<feature type="compositionally biased region" description="Polar residues" evidence="1">
    <location>
        <begin position="576"/>
        <end position="588"/>
    </location>
</feature>
<reference evidence="3" key="1">
    <citation type="journal article" date="2020" name="Fungal Divers.">
        <title>Resolving the Mortierellaceae phylogeny through synthesis of multi-gene phylogenetics and phylogenomics.</title>
        <authorList>
            <person name="Vandepol N."/>
            <person name="Liber J."/>
            <person name="Desiro A."/>
            <person name="Na H."/>
            <person name="Kennedy M."/>
            <person name="Barry K."/>
            <person name="Grigoriev I.V."/>
            <person name="Miller A.N."/>
            <person name="O'Donnell K."/>
            <person name="Stajich J.E."/>
            <person name="Bonito G."/>
        </authorList>
    </citation>
    <scope>NUCLEOTIDE SEQUENCE</scope>
    <source>
        <strain evidence="3">NRRL 6426</strain>
    </source>
</reference>
<organism evidence="3 4">
    <name type="scientific">Linnemannia schmuckeri</name>
    <dbReference type="NCBI Taxonomy" id="64567"/>
    <lineage>
        <taxon>Eukaryota</taxon>
        <taxon>Fungi</taxon>
        <taxon>Fungi incertae sedis</taxon>
        <taxon>Mucoromycota</taxon>
        <taxon>Mortierellomycotina</taxon>
        <taxon>Mortierellomycetes</taxon>
        <taxon>Mortierellales</taxon>
        <taxon>Mortierellaceae</taxon>
        <taxon>Linnemannia</taxon>
    </lineage>
</organism>
<feature type="compositionally biased region" description="Pro residues" evidence="1">
    <location>
        <begin position="625"/>
        <end position="634"/>
    </location>
</feature>
<feature type="region of interest" description="Disordered" evidence="1">
    <location>
        <begin position="459"/>
        <end position="482"/>
    </location>
</feature>
<feature type="compositionally biased region" description="Low complexity" evidence="1">
    <location>
        <begin position="378"/>
        <end position="397"/>
    </location>
</feature>
<name>A0A9P5RUA9_9FUNG</name>
<keyword evidence="2" id="KW-0472">Membrane</keyword>
<gene>
    <name evidence="3" type="ORF">BG015_010252</name>
</gene>
<proteinExistence type="predicted"/>
<keyword evidence="2" id="KW-1133">Transmembrane helix</keyword>
<evidence type="ECO:0000313" key="3">
    <source>
        <dbReference type="EMBL" id="KAF9148037.1"/>
    </source>
</evidence>
<feature type="compositionally biased region" description="Basic and acidic residues" evidence="1">
    <location>
        <begin position="398"/>
        <end position="412"/>
    </location>
</feature>
<dbReference type="AlphaFoldDB" id="A0A9P5RUA9"/>
<evidence type="ECO:0000256" key="1">
    <source>
        <dbReference type="SAM" id="MobiDB-lite"/>
    </source>
</evidence>
<feature type="transmembrane region" description="Helical" evidence="2">
    <location>
        <begin position="241"/>
        <end position="262"/>
    </location>
</feature>
<feature type="transmembrane region" description="Helical" evidence="2">
    <location>
        <begin position="88"/>
        <end position="110"/>
    </location>
</feature>
<feature type="compositionally biased region" description="Low complexity" evidence="1">
    <location>
        <begin position="468"/>
        <end position="481"/>
    </location>
</feature>
<feature type="region of interest" description="Disordered" evidence="1">
    <location>
        <begin position="621"/>
        <end position="643"/>
    </location>
</feature>
<feature type="compositionally biased region" description="Polar residues" evidence="1">
    <location>
        <begin position="527"/>
        <end position="565"/>
    </location>
</feature>
<evidence type="ECO:0000313" key="4">
    <source>
        <dbReference type="Proteomes" id="UP000748756"/>
    </source>
</evidence>
<feature type="compositionally biased region" description="Low complexity" evidence="1">
    <location>
        <begin position="415"/>
        <end position="434"/>
    </location>
</feature>
<feature type="transmembrane region" description="Helical" evidence="2">
    <location>
        <begin position="53"/>
        <end position="76"/>
    </location>
</feature>
<dbReference type="OrthoDB" id="2420318at2759"/>
<dbReference type="Proteomes" id="UP000748756">
    <property type="component" value="Unassembled WGS sequence"/>
</dbReference>